<accession>Q7UEJ9</accession>
<keyword evidence="3" id="KW-1185">Reference proteome</keyword>
<feature type="region of interest" description="Disordered" evidence="1">
    <location>
        <begin position="38"/>
        <end position="65"/>
    </location>
</feature>
<reference evidence="2 3" key="1">
    <citation type="journal article" date="2003" name="Proc. Natl. Acad. Sci. U.S.A.">
        <title>Complete genome sequence of the marine planctomycete Pirellula sp. strain 1.</title>
        <authorList>
            <person name="Gloeckner F.O."/>
            <person name="Kube M."/>
            <person name="Bauer M."/>
            <person name="Teeling H."/>
            <person name="Lombardot T."/>
            <person name="Ludwig W."/>
            <person name="Gade D."/>
            <person name="Beck A."/>
            <person name="Borzym K."/>
            <person name="Heitmann K."/>
            <person name="Rabus R."/>
            <person name="Schlesner H."/>
            <person name="Amann R."/>
            <person name="Reinhardt R."/>
        </authorList>
    </citation>
    <scope>NUCLEOTIDE SEQUENCE [LARGE SCALE GENOMIC DNA]</scope>
    <source>
        <strain evidence="3">DSM 10527 / NCIMB 13988 / SH1</strain>
    </source>
</reference>
<dbReference type="InParanoid" id="Q7UEJ9"/>
<gene>
    <name evidence="2" type="ordered locus">RB11292</name>
</gene>
<dbReference type="HOGENOM" id="CLU_2846934_0_0_0"/>
<proteinExistence type="predicted"/>
<dbReference type="KEGG" id="rba:RB11292"/>
<protein>
    <submittedName>
        <fullName evidence="2">Uncharacterized protein</fullName>
    </submittedName>
</protein>
<dbReference type="EMBL" id="BX294153">
    <property type="protein sequence ID" value="CAD79036.1"/>
    <property type="molecule type" value="Genomic_DNA"/>
</dbReference>
<evidence type="ECO:0000313" key="3">
    <source>
        <dbReference type="Proteomes" id="UP000001025"/>
    </source>
</evidence>
<organism evidence="2 3">
    <name type="scientific">Rhodopirellula baltica (strain DSM 10527 / NCIMB 13988 / SH1)</name>
    <dbReference type="NCBI Taxonomy" id="243090"/>
    <lineage>
        <taxon>Bacteria</taxon>
        <taxon>Pseudomonadati</taxon>
        <taxon>Planctomycetota</taxon>
        <taxon>Planctomycetia</taxon>
        <taxon>Pirellulales</taxon>
        <taxon>Pirellulaceae</taxon>
        <taxon>Rhodopirellula</taxon>
    </lineage>
</organism>
<sequence length="65" mass="7197">MCSLSGEAIRASRHRLDHRDVGYPQYFIEPGIMDCPSGSRSYRSASHRSASSVGTLKPSSEVQRK</sequence>
<evidence type="ECO:0000256" key="1">
    <source>
        <dbReference type="SAM" id="MobiDB-lite"/>
    </source>
</evidence>
<feature type="compositionally biased region" description="Low complexity" evidence="1">
    <location>
        <begin position="38"/>
        <end position="52"/>
    </location>
</feature>
<dbReference type="AlphaFoldDB" id="Q7UEJ9"/>
<dbReference type="EnsemblBacteria" id="CAD79036">
    <property type="protein sequence ID" value="CAD79036"/>
    <property type="gene ID" value="RB11292"/>
</dbReference>
<feature type="compositionally biased region" description="Polar residues" evidence="1">
    <location>
        <begin position="53"/>
        <end position="65"/>
    </location>
</feature>
<dbReference type="STRING" id="243090.RB11292"/>
<name>Q7UEJ9_RHOBA</name>
<evidence type="ECO:0000313" key="2">
    <source>
        <dbReference type="EMBL" id="CAD79036.1"/>
    </source>
</evidence>
<dbReference type="Proteomes" id="UP000001025">
    <property type="component" value="Chromosome"/>
</dbReference>